<dbReference type="AlphaFoldDB" id="A0AA86RRM4"/>
<dbReference type="Proteomes" id="UP001642409">
    <property type="component" value="Unassembled WGS sequence"/>
</dbReference>
<name>A0AA86RRM4_9EUKA</name>
<protein>
    <submittedName>
        <fullName evidence="3">Hypothetical_protein</fullName>
    </submittedName>
</protein>
<keyword evidence="4" id="KW-1185">Reference proteome</keyword>
<evidence type="ECO:0000313" key="3">
    <source>
        <dbReference type="EMBL" id="CAL5996066.1"/>
    </source>
</evidence>
<reference evidence="3 4" key="2">
    <citation type="submission" date="2024-07" db="EMBL/GenBank/DDBJ databases">
        <authorList>
            <person name="Akdeniz Z."/>
        </authorList>
    </citation>
    <scope>NUCLEOTIDE SEQUENCE [LARGE SCALE GENOMIC DNA]</scope>
</reference>
<sequence>MILSILTLQASCLEDSAMDATSYYIALEFHNIDACKNQTFAVKLLLKDDKEKEYVFIRLVNTSQPLTGILSCDFYVGEECVLSAINISHAEIFVEGEDEDYDKIGKEEIEIMKQKYEKMYAEQLKKEEEEKEKNEEAYEVPIGGETQDGKDKEAQKKMKEIMDKYRGLGDDKNGTKQITNLVINETVK</sequence>
<dbReference type="EMBL" id="CAXDID020000034">
    <property type="protein sequence ID" value="CAL5996066.1"/>
    <property type="molecule type" value="Genomic_DNA"/>
</dbReference>
<accession>A0AA86RRM4</accession>
<evidence type="ECO:0000313" key="2">
    <source>
        <dbReference type="EMBL" id="CAI9971330.1"/>
    </source>
</evidence>
<evidence type="ECO:0000313" key="4">
    <source>
        <dbReference type="Proteomes" id="UP001642409"/>
    </source>
</evidence>
<proteinExistence type="predicted"/>
<feature type="region of interest" description="Disordered" evidence="1">
    <location>
        <begin position="126"/>
        <end position="156"/>
    </location>
</feature>
<comment type="caution">
    <text evidence="2">The sequence shown here is derived from an EMBL/GenBank/DDBJ whole genome shotgun (WGS) entry which is preliminary data.</text>
</comment>
<gene>
    <name evidence="3" type="ORF">HINF_LOCUS14518</name>
    <name evidence="2" type="ORF">HINF_LOCUS58975</name>
</gene>
<organism evidence="2">
    <name type="scientific">Hexamita inflata</name>
    <dbReference type="NCBI Taxonomy" id="28002"/>
    <lineage>
        <taxon>Eukaryota</taxon>
        <taxon>Metamonada</taxon>
        <taxon>Diplomonadida</taxon>
        <taxon>Hexamitidae</taxon>
        <taxon>Hexamitinae</taxon>
        <taxon>Hexamita</taxon>
    </lineage>
</organism>
<reference evidence="2" key="1">
    <citation type="submission" date="2023-06" db="EMBL/GenBank/DDBJ databases">
        <authorList>
            <person name="Kurt Z."/>
        </authorList>
    </citation>
    <scope>NUCLEOTIDE SEQUENCE</scope>
</reference>
<dbReference type="EMBL" id="CATOUU010001090">
    <property type="protein sequence ID" value="CAI9971330.1"/>
    <property type="molecule type" value="Genomic_DNA"/>
</dbReference>
<evidence type="ECO:0000256" key="1">
    <source>
        <dbReference type="SAM" id="MobiDB-lite"/>
    </source>
</evidence>
<feature type="compositionally biased region" description="Basic and acidic residues" evidence="1">
    <location>
        <begin position="147"/>
        <end position="156"/>
    </location>
</feature>
<feature type="compositionally biased region" description="Basic and acidic residues" evidence="1">
    <location>
        <begin position="126"/>
        <end position="136"/>
    </location>
</feature>